<dbReference type="Pfam" id="PF12323">
    <property type="entry name" value="HTH_OrfB_IS605"/>
    <property type="match status" value="1"/>
</dbReference>
<gene>
    <name evidence="2" type="ORF">BW425_21735</name>
</gene>
<proteinExistence type="predicted"/>
<dbReference type="EMBL" id="MWPX01000034">
    <property type="protein sequence ID" value="OUM46828.1"/>
    <property type="molecule type" value="Genomic_DNA"/>
</dbReference>
<evidence type="ECO:0000259" key="1">
    <source>
        <dbReference type="Pfam" id="PF12323"/>
    </source>
</evidence>
<comment type="caution">
    <text evidence="2">The sequence shown here is derived from an EMBL/GenBank/DDBJ whole genome shotgun (WGS) entry which is preliminary data.</text>
</comment>
<sequence>MTMLLSQKYEIFPTKEQKETLDRWLQYCRQIYNSALLDKQRKYKENKQLYTRSDMQKQQVIDKSVKEGSFTS</sequence>
<evidence type="ECO:0000313" key="2">
    <source>
        <dbReference type="EMBL" id="OUM46828.1"/>
    </source>
</evidence>
<organism evidence="2 3">
    <name type="scientific">Bacillus pseudomycoides</name>
    <dbReference type="NCBI Taxonomy" id="64104"/>
    <lineage>
        <taxon>Bacteria</taxon>
        <taxon>Bacillati</taxon>
        <taxon>Bacillota</taxon>
        <taxon>Bacilli</taxon>
        <taxon>Bacillales</taxon>
        <taxon>Bacillaceae</taxon>
        <taxon>Bacillus</taxon>
        <taxon>Bacillus cereus group</taxon>
    </lineage>
</organism>
<evidence type="ECO:0000313" key="3">
    <source>
        <dbReference type="Proteomes" id="UP000195321"/>
    </source>
</evidence>
<accession>A0A1Y3M8S0</accession>
<dbReference type="AlphaFoldDB" id="A0A1Y3M8S0"/>
<dbReference type="InterPro" id="IPR021027">
    <property type="entry name" value="Transposase_put_HTH"/>
</dbReference>
<reference evidence="2 3" key="1">
    <citation type="submission" date="2017-02" db="EMBL/GenBank/DDBJ databases">
        <title>Bacillus pseudomycoides isolate FSL K6-0042.</title>
        <authorList>
            <person name="Kovac J."/>
        </authorList>
    </citation>
    <scope>NUCLEOTIDE SEQUENCE [LARGE SCALE GENOMIC DNA]</scope>
    <source>
        <strain evidence="2 3">FSL K6-0042</strain>
    </source>
</reference>
<name>A0A1Y3M8S0_9BACI</name>
<dbReference type="RefSeq" id="WP_077295453.1">
    <property type="nucleotide sequence ID" value="NZ_CP189809.1"/>
</dbReference>
<dbReference type="Proteomes" id="UP000195321">
    <property type="component" value="Unassembled WGS sequence"/>
</dbReference>
<feature type="domain" description="Transposase putative helix-turn-helix" evidence="1">
    <location>
        <begin position="1"/>
        <end position="47"/>
    </location>
</feature>
<protein>
    <recommendedName>
        <fullName evidence="1">Transposase putative helix-turn-helix domain-containing protein</fullName>
    </recommendedName>
</protein>